<evidence type="ECO:0000313" key="2">
    <source>
        <dbReference type="EMBL" id="KZL64898.1"/>
    </source>
</evidence>
<reference evidence="2 3" key="1">
    <citation type="submission" date="2015-06" db="EMBL/GenBank/DDBJ databases">
        <title>Survival trade-offs in plant roots during colonization by closely related pathogenic and mutualistic fungi.</title>
        <authorList>
            <person name="Hacquard S."/>
            <person name="Kracher B."/>
            <person name="Hiruma K."/>
            <person name="Weinman A."/>
            <person name="Muench P."/>
            <person name="Garrido Oter R."/>
            <person name="Ver Loren van Themaat E."/>
            <person name="Dallerey J.-F."/>
            <person name="Damm U."/>
            <person name="Henrissat B."/>
            <person name="Lespinet O."/>
            <person name="Thon M."/>
            <person name="Kemen E."/>
            <person name="McHardy A.C."/>
            <person name="Schulze-Lefert P."/>
            <person name="O'Connell R.J."/>
        </authorList>
    </citation>
    <scope>NUCLEOTIDE SEQUENCE [LARGE SCALE GENOMIC DNA]</scope>
    <source>
        <strain evidence="2 3">0861</strain>
    </source>
</reference>
<sequence>MASRESASPDKVTSEEFQKLLAKYEHLIESISSSKGAKAGQKTLQELDHFRFVEAPALFSQDNPKRAMDHDDVKLLVDWKLRHGKYRPTLMKFVSSNDSSAVQETIKEAIDNYRDTADLSAALNILTKLKGIGPATASLLLAVHYPQTVVFFSDEAYYWMCNKGQKASLKYNIKEYESLGVEARKLMKRLDISAMEVEKVAYVLLKQDASVPKPAPNGSASKPAKTEPAKPKQPTPAKRKKSPEEGLEDKVPVRRSKRGKAA</sequence>
<dbReference type="Proteomes" id="UP000076552">
    <property type="component" value="Unassembled WGS sequence"/>
</dbReference>
<feature type="region of interest" description="Disordered" evidence="1">
    <location>
        <begin position="210"/>
        <end position="262"/>
    </location>
</feature>
<feature type="compositionally biased region" description="Basic residues" evidence="1">
    <location>
        <begin position="253"/>
        <end position="262"/>
    </location>
</feature>
<dbReference type="PANTHER" id="PTHR21521">
    <property type="entry name" value="AMUN, ISOFORM A"/>
    <property type="match status" value="1"/>
</dbReference>
<dbReference type="AlphaFoldDB" id="A0A166MQT5"/>
<gene>
    <name evidence="2" type="ORF">CT0861_12301</name>
</gene>
<keyword evidence="3" id="KW-1185">Reference proteome</keyword>
<dbReference type="EMBL" id="LFIV01000248">
    <property type="protein sequence ID" value="KZL64898.1"/>
    <property type="molecule type" value="Genomic_DNA"/>
</dbReference>
<dbReference type="PANTHER" id="PTHR21521:SF0">
    <property type="entry name" value="AMUN, ISOFORM A"/>
    <property type="match status" value="1"/>
</dbReference>
<proteinExistence type="predicted"/>
<protein>
    <submittedName>
        <fullName evidence="2">DUF1479 domain protein</fullName>
    </submittedName>
</protein>
<comment type="caution">
    <text evidence="2">The sequence shown here is derived from an EMBL/GenBank/DDBJ whole genome shotgun (WGS) entry which is preliminary data.</text>
</comment>
<evidence type="ECO:0000313" key="3">
    <source>
        <dbReference type="Proteomes" id="UP000076552"/>
    </source>
</evidence>
<organism evidence="2 3">
    <name type="scientific">Colletotrichum tofieldiae</name>
    <dbReference type="NCBI Taxonomy" id="708197"/>
    <lineage>
        <taxon>Eukaryota</taxon>
        <taxon>Fungi</taxon>
        <taxon>Dikarya</taxon>
        <taxon>Ascomycota</taxon>
        <taxon>Pezizomycotina</taxon>
        <taxon>Sordariomycetes</taxon>
        <taxon>Hypocreomycetidae</taxon>
        <taxon>Glomerellales</taxon>
        <taxon>Glomerellaceae</taxon>
        <taxon>Colletotrichum</taxon>
        <taxon>Colletotrichum spaethianum species complex</taxon>
    </lineage>
</organism>
<dbReference type="STRING" id="708197.A0A166MQT5"/>
<name>A0A166MQT5_9PEZI</name>
<evidence type="ECO:0000256" key="1">
    <source>
        <dbReference type="SAM" id="MobiDB-lite"/>
    </source>
</evidence>
<feature type="compositionally biased region" description="Basic and acidic residues" evidence="1">
    <location>
        <begin position="242"/>
        <end position="252"/>
    </location>
</feature>
<accession>A0A166MQT5</accession>